<accession>A0A448WLJ4</accession>
<proteinExistence type="predicted"/>
<protein>
    <submittedName>
        <fullName evidence="1">Uncharacterized protein</fullName>
    </submittedName>
</protein>
<reference evidence="1" key="1">
    <citation type="submission" date="2018-11" db="EMBL/GenBank/DDBJ databases">
        <authorList>
            <consortium name="Pathogen Informatics"/>
        </authorList>
    </citation>
    <scope>NUCLEOTIDE SEQUENCE</scope>
</reference>
<dbReference type="EMBL" id="CAAALY010022479">
    <property type="protein sequence ID" value="VEL14833.1"/>
    <property type="molecule type" value="Genomic_DNA"/>
</dbReference>
<keyword evidence="2" id="KW-1185">Reference proteome</keyword>
<organism evidence="1 2">
    <name type="scientific">Protopolystoma xenopodis</name>
    <dbReference type="NCBI Taxonomy" id="117903"/>
    <lineage>
        <taxon>Eukaryota</taxon>
        <taxon>Metazoa</taxon>
        <taxon>Spiralia</taxon>
        <taxon>Lophotrochozoa</taxon>
        <taxon>Platyhelminthes</taxon>
        <taxon>Monogenea</taxon>
        <taxon>Polyopisthocotylea</taxon>
        <taxon>Polystomatidea</taxon>
        <taxon>Polystomatidae</taxon>
        <taxon>Protopolystoma</taxon>
    </lineage>
</organism>
<name>A0A448WLJ4_9PLAT</name>
<comment type="caution">
    <text evidence="1">The sequence shown here is derived from an EMBL/GenBank/DDBJ whole genome shotgun (WGS) entry which is preliminary data.</text>
</comment>
<gene>
    <name evidence="1" type="ORF">PXEA_LOCUS8273</name>
</gene>
<sequence length="82" mass="9336">MAVRLAAARQKRTRRMGEQFKLTGSGARPKVDPDLSTFDTLELNSNLRIPRIRSSARHEFRLASQKRCACVCIGRIAEDRLH</sequence>
<dbReference type="AlphaFoldDB" id="A0A448WLJ4"/>
<evidence type="ECO:0000313" key="1">
    <source>
        <dbReference type="EMBL" id="VEL14833.1"/>
    </source>
</evidence>
<dbReference type="Proteomes" id="UP000784294">
    <property type="component" value="Unassembled WGS sequence"/>
</dbReference>
<evidence type="ECO:0000313" key="2">
    <source>
        <dbReference type="Proteomes" id="UP000784294"/>
    </source>
</evidence>